<dbReference type="Pfam" id="PF13365">
    <property type="entry name" value="Trypsin_2"/>
    <property type="match status" value="1"/>
</dbReference>
<dbReference type="Proteomes" id="UP000198515">
    <property type="component" value="Unassembled WGS sequence"/>
</dbReference>
<feature type="chain" id="PRO_5008449408" description="Serine protease" evidence="6">
    <location>
        <begin position="22"/>
        <end position="275"/>
    </location>
</feature>
<dbReference type="GO" id="GO:0004252">
    <property type="term" value="F:serine-type endopeptidase activity"/>
    <property type="evidence" value="ECO:0007669"/>
    <property type="project" value="InterPro"/>
</dbReference>
<evidence type="ECO:0000256" key="3">
    <source>
        <dbReference type="ARBA" id="ARBA00022729"/>
    </source>
</evidence>
<feature type="signal peptide" evidence="6">
    <location>
        <begin position="1"/>
        <end position="21"/>
    </location>
</feature>
<keyword evidence="5 6" id="KW-0720">Serine protease</keyword>
<keyword evidence="8" id="KW-1185">Reference proteome</keyword>
<keyword evidence="3 6" id="KW-0732">Signal</keyword>
<dbReference type="AlphaFoldDB" id="A0A1C4F6A6"/>
<dbReference type="InterPro" id="IPR050966">
    <property type="entry name" value="Glutamyl_endopeptidase"/>
</dbReference>
<organism evidence="7 8">
    <name type="scientific">Kosakonia oryziphila</name>
    <dbReference type="NCBI Taxonomy" id="1005667"/>
    <lineage>
        <taxon>Bacteria</taxon>
        <taxon>Pseudomonadati</taxon>
        <taxon>Pseudomonadota</taxon>
        <taxon>Gammaproteobacteria</taxon>
        <taxon>Enterobacterales</taxon>
        <taxon>Enterobacteriaceae</taxon>
        <taxon>Kosakonia</taxon>
    </lineage>
</organism>
<dbReference type="EMBL" id="FMBC01000032">
    <property type="protein sequence ID" value="SCC51384.1"/>
    <property type="molecule type" value="Genomic_DNA"/>
</dbReference>
<dbReference type="GO" id="GO:0006508">
    <property type="term" value="P:proteolysis"/>
    <property type="evidence" value="ECO:0007669"/>
    <property type="project" value="UniProtKB-KW"/>
</dbReference>
<evidence type="ECO:0000313" key="7">
    <source>
        <dbReference type="EMBL" id="SCC51384.1"/>
    </source>
</evidence>
<dbReference type="EC" id="3.4.21.-" evidence="6"/>
<dbReference type="PROSITE" id="PS00134">
    <property type="entry name" value="TRYPSIN_HIS"/>
    <property type="match status" value="1"/>
</dbReference>
<evidence type="ECO:0000256" key="6">
    <source>
        <dbReference type="RuleBase" id="RU004296"/>
    </source>
</evidence>
<evidence type="ECO:0000256" key="2">
    <source>
        <dbReference type="ARBA" id="ARBA00022670"/>
    </source>
</evidence>
<proteinExistence type="inferred from homology"/>
<dbReference type="OrthoDB" id="267336at2"/>
<protein>
    <recommendedName>
        <fullName evidence="6">Serine protease</fullName>
        <ecNumber evidence="6">3.4.21.-</ecNumber>
    </recommendedName>
</protein>
<dbReference type="InterPro" id="IPR009003">
    <property type="entry name" value="Peptidase_S1_PA"/>
</dbReference>
<dbReference type="InterPro" id="IPR018114">
    <property type="entry name" value="TRYPSIN_HIS"/>
</dbReference>
<dbReference type="PROSITE" id="PS00135">
    <property type="entry name" value="TRYPSIN_SER"/>
    <property type="match status" value="1"/>
</dbReference>
<dbReference type="PANTHER" id="PTHR15462">
    <property type="entry name" value="SERINE PROTEASE"/>
    <property type="match status" value="1"/>
</dbReference>
<accession>A0A1C4F6A6</accession>
<evidence type="ECO:0000313" key="8">
    <source>
        <dbReference type="Proteomes" id="UP000198515"/>
    </source>
</evidence>
<evidence type="ECO:0000256" key="4">
    <source>
        <dbReference type="ARBA" id="ARBA00022801"/>
    </source>
</evidence>
<dbReference type="Gene3D" id="2.40.10.10">
    <property type="entry name" value="Trypsin-like serine proteases"/>
    <property type="match status" value="2"/>
</dbReference>
<dbReference type="InterPro" id="IPR008256">
    <property type="entry name" value="Peptidase_S1B"/>
</dbReference>
<reference evidence="8" key="1">
    <citation type="submission" date="2016-08" db="EMBL/GenBank/DDBJ databases">
        <authorList>
            <person name="Varghese N."/>
            <person name="Submissions Spin"/>
        </authorList>
    </citation>
    <scope>NUCLEOTIDE SEQUENCE [LARGE SCALE GENOMIC DNA]</scope>
    <source>
        <strain evidence="8">REICA_142</strain>
    </source>
</reference>
<dbReference type="PRINTS" id="PR00839">
    <property type="entry name" value="V8PROTEASE"/>
</dbReference>
<keyword evidence="2 6" id="KW-0645">Protease</keyword>
<name>A0A1C4F6A6_9ENTR</name>
<gene>
    <name evidence="7" type="ORF">GA0061070_10329</name>
</gene>
<evidence type="ECO:0000256" key="1">
    <source>
        <dbReference type="ARBA" id="ARBA00008764"/>
    </source>
</evidence>
<dbReference type="InterPro" id="IPR043504">
    <property type="entry name" value="Peptidase_S1_PA_chymotrypsin"/>
</dbReference>
<dbReference type="InterPro" id="IPR033116">
    <property type="entry name" value="TRYPSIN_SER"/>
</dbReference>
<evidence type="ECO:0000256" key="5">
    <source>
        <dbReference type="ARBA" id="ARBA00022825"/>
    </source>
</evidence>
<dbReference type="SUPFAM" id="SSF50494">
    <property type="entry name" value="Trypsin-like serine proteases"/>
    <property type="match status" value="1"/>
</dbReference>
<keyword evidence="4 6" id="KW-0378">Hydrolase</keyword>
<dbReference type="RefSeq" id="WP_090136938.1">
    <property type="nucleotide sequence ID" value="NZ_FMBC01000032.1"/>
</dbReference>
<comment type="similarity">
    <text evidence="1 6">Belongs to the peptidase S1B family.</text>
</comment>
<dbReference type="PANTHER" id="PTHR15462:SF8">
    <property type="entry name" value="SERINE PROTEASE"/>
    <property type="match status" value="1"/>
</dbReference>
<sequence length="275" mass="29573">MRKTVVLMLGSLFVFPAAGHADDGEDNVLNARDVKTLFFGHDDRVPVPTPTKSPWDAIGQLETASGNLCTATLISPHLALTAGHCLLTPPNGKADKAVALRFVSQKGTWRYEIHGIEGRVDASLGHRLKPDGDGWIVPSAAASWDFGLIVLRYPPSGITPLPIFVGDKDELTAALKTANRKVTQAGYPVDHLDTLYSHQDCTVTGWAQSSVLSHQCDTLPGDSGSPLMLKTDAGWQLIAVQSSAPAAKDRWRADNRAISVTGFRDKLEALAKESE</sequence>